<gene>
    <name evidence="2" type="ORF">UFOPK2786_00101</name>
</gene>
<sequence>MPGRPVVATSGDGSLSGSTIRFYVLPDICVGDLVVDTAGASAGDMPVPTGIAPGPRGERQ</sequence>
<dbReference type="EMBL" id="CAEZYW010000008">
    <property type="protein sequence ID" value="CAB4729724.1"/>
    <property type="molecule type" value="Genomic_DNA"/>
</dbReference>
<dbReference type="AlphaFoldDB" id="A0A6J6S4H4"/>
<evidence type="ECO:0000256" key="1">
    <source>
        <dbReference type="SAM" id="MobiDB-lite"/>
    </source>
</evidence>
<accession>A0A6J6S4H4</accession>
<organism evidence="2">
    <name type="scientific">freshwater metagenome</name>
    <dbReference type="NCBI Taxonomy" id="449393"/>
    <lineage>
        <taxon>unclassified sequences</taxon>
        <taxon>metagenomes</taxon>
        <taxon>ecological metagenomes</taxon>
    </lineage>
</organism>
<reference evidence="2" key="1">
    <citation type="submission" date="2020-05" db="EMBL/GenBank/DDBJ databases">
        <authorList>
            <person name="Chiriac C."/>
            <person name="Salcher M."/>
            <person name="Ghai R."/>
            <person name="Kavagutti S V."/>
        </authorList>
    </citation>
    <scope>NUCLEOTIDE SEQUENCE</scope>
</reference>
<protein>
    <submittedName>
        <fullName evidence="2">Unannotated protein</fullName>
    </submittedName>
</protein>
<name>A0A6J6S4H4_9ZZZZ</name>
<proteinExistence type="predicted"/>
<feature type="region of interest" description="Disordered" evidence="1">
    <location>
        <begin position="39"/>
        <end position="60"/>
    </location>
</feature>
<evidence type="ECO:0000313" key="2">
    <source>
        <dbReference type="EMBL" id="CAB4729724.1"/>
    </source>
</evidence>